<organism evidence="15 16">
    <name type="scientific">Fuerstiella marisgermanici</name>
    <dbReference type="NCBI Taxonomy" id="1891926"/>
    <lineage>
        <taxon>Bacteria</taxon>
        <taxon>Pseudomonadati</taxon>
        <taxon>Planctomycetota</taxon>
        <taxon>Planctomycetia</taxon>
        <taxon>Planctomycetales</taxon>
        <taxon>Planctomycetaceae</taxon>
        <taxon>Fuerstiella</taxon>
    </lineage>
</organism>
<keyword evidence="6" id="KW-0479">Metal-binding</keyword>
<dbReference type="KEGG" id="fmr:Fuma_06702"/>
<dbReference type="GO" id="GO:0016020">
    <property type="term" value="C:membrane"/>
    <property type="evidence" value="ECO:0007669"/>
    <property type="project" value="UniProtKB-SubCell"/>
</dbReference>
<dbReference type="EMBL" id="CP017641">
    <property type="protein sequence ID" value="APZ97024.1"/>
    <property type="molecule type" value="Genomic_DNA"/>
</dbReference>
<comment type="similarity">
    <text evidence="3">Belongs to the peptidase M50B family.</text>
</comment>
<evidence type="ECO:0000256" key="1">
    <source>
        <dbReference type="ARBA" id="ARBA00001947"/>
    </source>
</evidence>
<dbReference type="OrthoDB" id="211880at2"/>
<dbReference type="STRING" id="1891926.Fuma_06702"/>
<name>A0A1P8WSJ0_9PLAN</name>
<evidence type="ECO:0000313" key="15">
    <source>
        <dbReference type="EMBL" id="APZ97024.1"/>
    </source>
</evidence>
<dbReference type="GO" id="GO:0046872">
    <property type="term" value="F:metal ion binding"/>
    <property type="evidence" value="ECO:0007669"/>
    <property type="project" value="UniProtKB-KW"/>
</dbReference>
<feature type="transmembrane region" description="Helical" evidence="13">
    <location>
        <begin position="198"/>
        <end position="224"/>
    </location>
</feature>
<keyword evidence="7" id="KW-0378">Hydrolase</keyword>
<evidence type="ECO:0000259" key="14">
    <source>
        <dbReference type="Pfam" id="PF02163"/>
    </source>
</evidence>
<sequence>MYATDTILTFGFPVGRLGGSRFRISFLFPVTALAIIWRLGSVQYGLLASGLLLFSALLHELAHLVVARSTGGEMDEVHLWPLGGLEEPYGRGYWQDHVQTMLAGPLTNLLLAVSCLLTLPLPEAASLLNPLVMFTIPVGEALATTVCRMAFLINVMMFAINIIPVTPFDGGVLLRTYLTSRFADVEGRDLMVRLGLVFGLMGIVVGFVVDSSVVVALSSFVLLLHLHENMRWYESVESQDEFADYDFGDSGSDEFSDSLGLRDGYFGADADSTGSHAEVLERWRNQREQEQRDSELEERQREEEQMDRILQKIHVHGRESLSNNDLHLLNRVSHRLRDRQQHS</sequence>
<dbReference type="Pfam" id="PF02163">
    <property type="entry name" value="Peptidase_M50"/>
    <property type="match status" value="1"/>
</dbReference>
<evidence type="ECO:0000256" key="7">
    <source>
        <dbReference type="ARBA" id="ARBA00022801"/>
    </source>
</evidence>
<evidence type="ECO:0000256" key="6">
    <source>
        <dbReference type="ARBA" id="ARBA00022723"/>
    </source>
</evidence>
<comment type="cofactor">
    <cofactor evidence="1">
        <name>Zn(2+)</name>
        <dbReference type="ChEBI" id="CHEBI:29105"/>
    </cofactor>
</comment>
<feature type="transmembrane region" description="Helical" evidence="13">
    <location>
        <begin position="46"/>
        <end position="66"/>
    </location>
</feature>
<evidence type="ECO:0000256" key="12">
    <source>
        <dbReference type="SAM" id="MobiDB-lite"/>
    </source>
</evidence>
<dbReference type="PANTHER" id="PTHR39188:SF3">
    <property type="entry name" value="STAGE IV SPORULATION PROTEIN FB"/>
    <property type="match status" value="1"/>
</dbReference>
<evidence type="ECO:0000256" key="10">
    <source>
        <dbReference type="ARBA" id="ARBA00023049"/>
    </source>
</evidence>
<accession>A0A1P8WSJ0</accession>
<evidence type="ECO:0000256" key="5">
    <source>
        <dbReference type="ARBA" id="ARBA00022692"/>
    </source>
</evidence>
<keyword evidence="8" id="KW-0862">Zinc</keyword>
<keyword evidence="11 13" id="KW-0472">Membrane</keyword>
<gene>
    <name evidence="15" type="ORF">Fuma_06702</name>
</gene>
<evidence type="ECO:0000313" key="16">
    <source>
        <dbReference type="Proteomes" id="UP000187735"/>
    </source>
</evidence>
<keyword evidence="4 15" id="KW-0645">Protease</keyword>
<feature type="transmembrane region" description="Helical" evidence="13">
    <location>
        <begin position="158"/>
        <end position="178"/>
    </location>
</feature>
<evidence type="ECO:0000256" key="11">
    <source>
        <dbReference type="ARBA" id="ARBA00023136"/>
    </source>
</evidence>
<feature type="region of interest" description="Disordered" evidence="12">
    <location>
        <begin position="283"/>
        <end position="304"/>
    </location>
</feature>
<evidence type="ECO:0000256" key="9">
    <source>
        <dbReference type="ARBA" id="ARBA00022989"/>
    </source>
</evidence>
<feature type="transmembrane region" description="Helical" evidence="13">
    <location>
        <begin position="22"/>
        <end position="40"/>
    </location>
</feature>
<reference evidence="15 16" key="1">
    <citation type="journal article" date="2016" name="Front. Microbiol.">
        <title>Fuerstia marisgermanicae gen. nov., sp. nov., an Unusual Member of the Phylum Planctomycetes from the German Wadden Sea.</title>
        <authorList>
            <person name="Kohn T."/>
            <person name="Heuer A."/>
            <person name="Jogler M."/>
            <person name="Vollmers J."/>
            <person name="Boedeker C."/>
            <person name="Bunk B."/>
            <person name="Rast P."/>
            <person name="Borchert D."/>
            <person name="Glockner I."/>
            <person name="Freese H.M."/>
            <person name="Klenk H.P."/>
            <person name="Overmann J."/>
            <person name="Kaster A.K."/>
            <person name="Rohde M."/>
            <person name="Wiegand S."/>
            <person name="Jogler C."/>
        </authorList>
    </citation>
    <scope>NUCLEOTIDE SEQUENCE [LARGE SCALE GENOMIC DNA]</scope>
    <source>
        <strain evidence="15 16">NH11</strain>
    </source>
</reference>
<evidence type="ECO:0000256" key="2">
    <source>
        <dbReference type="ARBA" id="ARBA00004141"/>
    </source>
</evidence>
<dbReference type="GO" id="GO:0008237">
    <property type="term" value="F:metallopeptidase activity"/>
    <property type="evidence" value="ECO:0007669"/>
    <property type="project" value="UniProtKB-KW"/>
</dbReference>
<evidence type="ECO:0000256" key="4">
    <source>
        <dbReference type="ARBA" id="ARBA00022670"/>
    </source>
</evidence>
<dbReference type="InterPro" id="IPR008915">
    <property type="entry name" value="Peptidase_M50"/>
</dbReference>
<protein>
    <submittedName>
        <fullName evidence="15">Zinc metalloprotease</fullName>
    </submittedName>
</protein>
<keyword evidence="16" id="KW-1185">Reference proteome</keyword>
<dbReference type="GO" id="GO:0006508">
    <property type="term" value="P:proteolysis"/>
    <property type="evidence" value="ECO:0007669"/>
    <property type="project" value="UniProtKB-KW"/>
</dbReference>
<dbReference type="RefSeq" id="WP_077027972.1">
    <property type="nucleotide sequence ID" value="NZ_CP017641.1"/>
</dbReference>
<dbReference type="AlphaFoldDB" id="A0A1P8WSJ0"/>
<keyword evidence="10 15" id="KW-0482">Metalloprotease</keyword>
<evidence type="ECO:0000256" key="3">
    <source>
        <dbReference type="ARBA" id="ARBA00007931"/>
    </source>
</evidence>
<proteinExistence type="inferred from homology"/>
<dbReference type="PANTHER" id="PTHR39188">
    <property type="entry name" value="MEMBRANE-ASSOCIATED ZINC METALLOPROTEASE M50B"/>
    <property type="match status" value="1"/>
</dbReference>
<keyword evidence="9 13" id="KW-1133">Transmembrane helix</keyword>
<feature type="domain" description="Peptidase M50" evidence="14">
    <location>
        <begin position="51"/>
        <end position="201"/>
    </location>
</feature>
<comment type="subcellular location">
    <subcellularLocation>
        <location evidence="2">Membrane</location>
        <topology evidence="2">Multi-pass membrane protein</topology>
    </subcellularLocation>
</comment>
<keyword evidence="5 13" id="KW-0812">Transmembrane</keyword>
<evidence type="ECO:0000256" key="8">
    <source>
        <dbReference type="ARBA" id="ARBA00022833"/>
    </source>
</evidence>
<dbReference type="Proteomes" id="UP000187735">
    <property type="component" value="Chromosome"/>
</dbReference>
<evidence type="ECO:0000256" key="13">
    <source>
        <dbReference type="SAM" id="Phobius"/>
    </source>
</evidence>